<accession>A0AAX3WJ09</accession>
<keyword evidence="1" id="KW-0805">Transcription regulation</keyword>
<dbReference type="InterPro" id="IPR009057">
    <property type="entry name" value="Homeodomain-like_sf"/>
</dbReference>
<dbReference type="PANTHER" id="PTHR47894:SF4">
    <property type="entry name" value="HTH-TYPE TRANSCRIPTIONAL REGULATOR GADX"/>
    <property type="match status" value="1"/>
</dbReference>
<evidence type="ECO:0000313" key="6">
    <source>
        <dbReference type="Proteomes" id="UP001223720"/>
    </source>
</evidence>
<keyword evidence="3" id="KW-0804">Transcription</keyword>
<dbReference type="Pfam" id="PF12833">
    <property type="entry name" value="HTH_18"/>
    <property type="match status" value="1"/>
</dbReference>
<reference evidence="5" key="1">
    <citation type="journal article" date="2022" name="Biotechnol. Bioprocess Eng.">
        <title>Pan-genome Analysis Reveals Comparative Genomic Features of Central Metabolic Pathways in Methylorubrum extorquens.</title>
        <authorList>
            <person name="Lee G.M."/>
            <person name="Scott-Nevros Z.K."/>
            <person name="Lee S.-M."/>
            <person name="Kim D."/>
        </authorList>
    </citation>
    <scope>NUCLEOTIDE SEQUENCE</scope>
    <source>
        <strain evidence="5">ATCC 55366</strain>
    </source>
</reference>
<evidence type="ECO:0000259" key="4">
    <source>
        <dbReference type="PROSITE" id="PS01124"/>
    </source>
</evidence>
<gene>
    <name evidence="5" type="ORF">KEC54_02410</name>
</gene>
<dbReference type="PROSITE" id="PS01124">
    <property type="entry name" value="HTH_ARAC_FAMILY_2"/>
    <property type="match status" value="1"/>
</dbReference>
<evidence type="ECO:0000256" key="1">
    <source>
        <dbReference type="ARBA" id="ARBA00023015"/>
    </source>
</evidence>
<dbReference type="InterPro" id="IPR018060">
    <property type="entry name" value="HTH_AraC"/>
</dbReference>
<sequence>MVPYIDAGTLISISGEAPTGTPATNLHAEIGIASIELAPTLDHHGGRVGTLRELPPVLRALGFEPDAIIDGYGLDPRLLDNGDNPLPTSSVGGLLEACVESTGCRYVGLLVGARARTSCFGIVGLLMQHLPTVSDALRCLISHGHLYHPGAVSILDATDGTAMLRYRFSPADAPGGGQIVDGALASGFRMMQALCGPDWTPVEVLLSHPGGGDEEAYRRVFGVPVRFGQEVTALVFDAEWLSHPVPGADPGFRAILELQVDALEHLHDEALSSQLRRSLRTLLLRKGCSAGRTAQLFAMHRRTMSRRLKAEGHSFQHLVDEVRYDIARHLLGNASMPLAEVAAALGYSEASAFTRAFRRWSGLNPKAWRLGALLRHGLPEPAATPALPVV</sequence>
<dbReference type="InterPro" id="IPR032687">
    <property type="entry name" value="AraC-type_N"/>
</dbReference>
<proteinExistence type="predicted"/>
<feature type="domain" description="HTH araC/xylS-type" evidence="4">
    <location>
        <begin position="273"/>
        <end position="371"/>
    </location>
</feature>
<dbReference type="Gene3D" id="1.10.10.60">
    <property type="entry name" value="Homeodomain-like"/>
    <property type="match status" value="1"/>
</dbReference>
<dbReference type="GO" id="GO:0000976">
    <property type="term" value="F:transcription cis-regulatory region binding"/>
    <property type="evidence" value="ECO:0007669"/>
    <property type="project" value="TreeGrafter"/>
</dbReference>
<dbReference type="EMBL" id="CP073633">
    <property type="protein sequence ID" value="WHQ70511.1"/>
    <property type="molecule type" value="Genomic_DNA"/>
</dbReference>
<protein>
    <submittedName>
        <fullName evidence="5">AraC family transcriptional regulator</fullName>
    </submittedName>
</protein>
<name>A0AAX3WJ09_METEX</name>
<dbReference type="SMART" id="SM00342">
    <property type="entry name" value="HTH_ARAC"/>
    <property type="match status" value="1"/>
</dbReference>
<dbReference type="PANTHER" id="PTHR47894">
    <property type="entry name" value="HTH-TYPE TRANSCRIPTIONAL REGULATOR GADX"/>
    <property type="match status" value="1"/>
</dbReference>
<dbReference type="GO" id="GO:0003700">
    <property type="term" value="F:DNA-binding transcription factor activity"/>
    <property type="evidence" value="ECO:0007669"/>
    <property type="project" value="InterPro"/>
</dbReference>
<organism evidence="5 6">
    <name type="scientific">Methylorubrum extorquens</name>
    <name type="common">Methylobacterium dichloromethanicum</name>
    <name type="synonym">Methylobacterium extorquens</name>
    <dbReference type="NCBI Taxonomy" id="408"/>
    <lineage>
        <taxon>Bacteria</taxon>
        <taxon>Pseudomonadati</taxon>
        <taxon>Pseudomonadota</taxon>
        <taxon>Alphaproteobacteria</taxon>
        <taxon>Hyphomicrobiales</taxon>
        <taxon>Methylobacteriaceae</taxon>
        <taxon>Methylorubrum</taxon>
    </lineage>
</organism>
<dbReference type="AlphaFoldDB" id="A0AAX3WJ09"/>
<evidence type="ECO:0000313" key="5">
    <source>
        <dbReference type="EMBL" id="WHQ70511.1"/>
    </source>
</evidence>
<evidence type="ECO:0000256" key="2">
    <source>
        <dbReference type="ARBA" id="ARBA00023125"/>
    </source>
</evidence>
<dbReference type="PRINTS" id="PR00032">
    <property type="entry name" value="HTHARAC"/>
</dbReference>
<dbReference type="RefSeq" id="WP_283535813.1">
    <property type="nucleotide sequence ID" value="NZ_CP073633.1"/>
</dbReference>
<dbReference type="InterPro" id="IPR020449">
    <property type="entry name" value="Tscrpt_reg_AraC-type_HTH"/>
</dbReference>
<dbReference type="GO" id="GO:0005829">
    <property type="term" value="C:cytosol"/>
    <property type="evidence" value="ECO:0007669"/>
    <property type="project" value="TreeGrafter"/>
</dbReference>
<dbReference type="Pfam" id="PF12625">
    <property type="entry name" value="Arabinose_bd"/>
    <property type="match status" value="1"/>
</dbReference>
<dbReference type="SUPFAM" id="SSF46689">
    <property type="entry name" value="Homeodomain-like"/>
    <property type="match status" value="1"/>
</dbReference>
<dbReference type="Proteomes" id="UP001223720">
    <property type="component" value="Chromosome"/>
</dbReference>
<keyword evidence="2" id="KW-0238">DNA-binding</keyword>
<evidence type="ECO:0000256" key="3">
    <source>
        <dbReference type="ARBA" id="ARBA00023163"/>
    </source>
</evidence>